<dbReference type="InterPro" id="IPR014810">
    <property type="entry name" value="Fcf2_C"/>
</dbReference>
<dbReference type="GO" id="GO:0006396">
    <property type="term" value="P:RNA processing"/>
    <property type="evidence" value="ECO:0007669"/>
    <property type="project" value="TreeGrafter"/>
</dbReference>
<dbReference type="EMBL" id="HACG01047485">
    <property type="protein sequence ID" value="CEK94350.1"/>
    <property type="molecule type" value="Transcribed_RNA"/>
</dbReference>
<evidence type="ECO:0000313" key="10">
    <source>
        <dbReference type="EMBL" id="CEK94349.1"/>
    </source>
</evidence>
<feature type="region of interest" description="Disordered" evidence="3">
    <location>
        <begin position="165"/>
        <end position="185"/>
    </location>
</feature>
<evidence type="ECO:0000313" key="6">
    <source>
        <dbReference type="EMBL" id="CEK94340.1"/>
    </source>
</evidence>
<dbReference type="EMBL" id="HACG01047474">
    <property type="protein sequence ID" value="CEK94339.1"/>
    <property type="molecule type" value="Transcribed_RNA"/>
</dbReference>
<reference evidence="8" key="1">
    <citation type="submission" date="2014-12" db="EMBL/GenBank/DDBJ databases">
        <title>Insight into the proteome of Arion vulgaris.</title>
        <authorList>
            <person name="Aradska J."/>
            <person name="Bulat T."/>
            <person name="Smidak R."/>
            <person name="Sarate P."/>
            <person name="Gangsoo J."/>
            <person name="Sialana F."/>
            <person name="Bilban M."/>
            <person name="Lubec G."/>
        </authorList>
    </citation>
    <scope>NUCLEOTIDE SEQUENCE</scope>
    <source>
        <tissue evidence="8">Skin</tissue>
    </source>
</reference>
<evidence type="ECO:0000313" key="8">
    <source>
        <dbReference type="EMBL" id="CEK94346.1"/>
    </source>
</evidence>
<evidence type="ECO:0000259" key="4">
    <source>
        <dbReference type="Pfam" id="PF08698"/>
    </source>
</evidence>
<dbReference type="EMBL" id="HACG01047477">
    <property type="protein sequence ID" value="CEK94342.1"/>
    <property type="molecule type" value="Transcribed_RNA"/>
</dbReference>
<evidence type="ECO:0000313" key="12">
    <source>
        <dbReference type="EMBL" id="CEK94351.1"/>
    </source>
</evidence>
<dbReference type="GO" id="GO:0003723">
    <property type="term" value="F:RNA binding"/>
    <property type="evidence" value="ECO:0007669"/>
    <property type="project" value="TreeGrafter"/>
</dbReference>
<evidence type="ECO:0000256" key="3">
    <source>
        <dbReference type="SAM" id="MobiDB-lite"/>
    </source>
</evidence>
<dbReference type="EMBL" id="HACG01047489">
    <property type="protein sequence ID" value="CEK94354.1"/>
    <property type="molecule type" value="Transcribed_RNA"/>
</dbReference>
<dbReference type="EMBL" id="HACG01047481">
    <property type="protein sequence ID" value="CEK94346.1"/>
    <property type="molecule type" value="Transcribed_RNA"/>
</dbReference>
<comment type="subcellular location">
    <subcellularLocation>
        <location evidence="1">Nucleus</location>
        <location evidence="1">Nucleolus</location>
    </subcellularLocation>
</comment>
<sequence>MVNMAKQKIIIEDSDSSENASDASCDIIDLNSNDRKSEKTAENIADIQRKFQLSCVQKWDENTLSSCLKNYLQMTKQHDKETSPHVDITHSSTTNFVPWWEEFTKLDRHKNVVNSVSERDRDGDTYDSWFDKNAVEGSSWLCGSSSLSSRTLSSQGSEVEDIKVPSIYDNNPAPKGRRALKRDRKAEKAKDLGKKWFGMKAPDVDSKLKNDMDLIRMRSVLDPKRFYKHQDRKALPKYFQMGTVVDEGTDFYSSRLTKKQRKQTLVEELMADANVRQYNKKKYAELQQKMRGKRKFKNKPRKKD</sequence>
<evidence type="ECO:0000313" key="11">
    <source>
        <dbReference type="EMBL" id="CEK94350.1"/>
    </source>
</evidence>
<keyword evidence="2" id="KW-0539">Nucleus</keyword>
<protein>
    <recommendedName>
        <fullName evidence="4">Fcf2 pre-rRNA processing C-terminal domain-containing protein</fullName>
    </recommendedName>
</protein>
<dbReference type="Pfam" id="PF08698">
    <property type="entry name" value="Fcf2"/>
    <property type="match status" value="1"/>
</dbReference>
<evidence type="ECO:0000256" key="2">
    <source>
        <dbReference type="ARBA" id="ARBA00023242"/>
    </source>
</evidence>
<dbReference type="AlphaFoldDB" id="A0A0B7BPQ8"/>
<dbReference type="EMBL" id="HACG01047492">
    <property type="protein sequence ID" value="CEK94357.1"/>
    <property type="molecule type" value="Transcribed_RNA"/>
</dbReference>
<evidence type="ECO:0000256" key="1">
    <source>
        <dbReference type="ARBA" id="ARBA00004604"/>
    </source>
</evidence>
<dbReference type="InterPro" id="IPR039883">
    <property type="entry name" value="Fcf2/DNTTIP2"/>
</dbReference>
<evidence type="ECO:0000313" key="14">
    <source>
        <dbReference type="EMBL" id="CEK94357.1"/>
    </source>
</evidence>
<accession>A0A0B7BPQ8</accession>
<dbReference type="EMBL" id="HACG01047483">
    <property type="protein sequence ID" value="CEK94348.1"/>
    <property type="molecule type" value="Transcribed_RNA"/>
</dbReference>
<name>A0A0B7BPQ8_9EUPU</name>
<evidence type="ECO:0000313" key="13">
    <source>
        <dbReference type="EMBL" id="CEK94354.1"/>
    </source>
</evidence>
<gene>
    <name evidence="8" type="primary">ORF200378</name>
    <name evidence="5" type="synonym">ORF200301</name>
    <name evidence="6" type="synonym">ORF200312</name>
    <name evidence="7" type="synonym">ORF200334</name>
    <name evidence="9" type="synonym">ORF200391</name>
    <name evidence="10" type="synonym">ORF200407</name>
    <name evidence="11" type="synonym">ORF200414</name>
    <name evidence="12" type="synonym">ORF200429</name>
    <name evidence="13" type="synonym">ORF200472</name>
    <name evidence="14" type="synonym">ORF200503</name>
</gene>
<dbReference type="EMBL" id="HACG01047484">
    <property type="protein sequence ID" value="CEK94349.1"/>
    <property type="molecule type" value="Transcribed_RNA"/>
</dbReference>
<organism evidence="8">
    <name type="scientific">Arion vulgaris</name>
    <dbReference type="NCBI Taxonomy" id="1028688"/>
    <lineage>
        <taxon>Eukaryota</taxon>
        <taxon>Metazoa</taxon>
        <taxon>Spiralia</taxon>
        <taxon>Lophotrochozoa</taxon>
        <taxon>Mollusca</taxon>
        <taxon>Gastropoda</taxon>
        <taxon>Heterobranchia</taxon>
        <taxon>Euthyneura</taxon>
        <taxon>Panpulmonata</taxon>
        <taxon>Eupulmonata</taxon>
        <taxon>Stylommatophora</taxon>
        <taxon>Helicina</taxon>
        <taxon>Arionoidea</taxon>
        <taxon>Arionidae</taxon>
        <taxon>Arion</taxon>
    </lineage>
</organism>
<dbReference type="GO" id="GO:0005730">
    <property type="term" value="C:nucleolus"/>
    <property type="evidence" value="ECO:0007669"/>
    <property type="project" value="UniProtKB-SubCell"/>
</dbReference>
<dbReference type="EMBL" id="HACG01047475">
    <property type="protein sequence ID" value="CEK94340.1"/>
    <property type="molecule type" value="Transcribed_RNA"/>
</dbReference>
<evidence type="ECO:0000313" key="7">
    <source>
        <dbReference type="EMBL" id="CEK94342.1"/>
    </source>
</evidence>
<evidence type="ECO:0000313" key="5">
    <source>
        <dbReference type="EMBL" id="CEK94339.1"/>
    </source>
</evidence>
<feature type="domain" description="Fcf2 pre-rRNA processing C-terminal" evidence="4">
    <location>
        <begin position="189"/>
        <end position="282"/>
    </location>
</feature>
<proteinExistence type="predicted"/>
<dbReference type="EMBL" id="HACG01047486">
    <property type="protein sequence ID" value="CEK94351.1"/>
    <property type="molecule type" value="Transcribed_RNA"/>
</dbReference>
<dbReference type="PANTHER" id="PTHR21686:SF12">
    <property type="entry name" value="DEOXYNUCLEOTIDYLTRANSFERASE TERMINAL-INTERACTING PROTEIN 2"/>
    <property type="match status" value="1"/>
</dbReference>
<evidence type="ECO:0000313" key="9">
    <source>
        <dbReference type="EMBL" id="CEK94348.1"/>
    </source>
</evidence>
<dbReference type="PANTHER" id="PTHR21686">
    <property type="entry name" value="DEOXYNUCLEOTIDYLTRANSFERASE TERMINAL-INTERACTING PROTEIN 2"/>
    <property type="match status" value="1"/>
</dbReference>